<feature type="region of interest" description="Disordered" evidence="1">
    <location>
        <begin position="1"/>
        <end position="29"/>
    </location>
</feature>
<dbReference type="Proteomes" id="UP000092124">
    <property type="component" value="Unassembled WGS sequence"/>
</dbReference>
<dbReference type="AlphaFoldDB" id="A0A1A6FYU5"/>
<evidence type="ECO:0000256" key="1">
    <source>
        <dbReference type="SAM" id="MobiDB-lite"/>
    </source>
</evidence>
<feature type="compositionally biased region" description="Polar residues" evidence="1">
    <location>
        <begin position="1"/>
        <end position="15"/>
    </location>
</feature>
<evidence type="ECO:0000313" key="3">
    <source>
        <dbReference type="Proteomes" id="UP000092124"/>
    </source>
</evidence>
<name>A0A1A6FYU5_NEOLE</name>
<proteinExistence type="predicted"/>
<accession>A0A1A6FYU5</accession>
<reference evidence="2 3" key="1">
    <citation type="submission" date="2016-06" db="EMBL/GenBank/DDBJ databases">
        <title>The Draft Genome Sequence and Annotation of the Desert Woodrat Neotoma lepida.</title>
        <authorList>
            <person name="Campbell M."/>
            <person name="Oakeson K.F."/>
            <person name="Yandell M."/>
            <person name="Halpert J.R."/>
            <person name="Dearing D."/>
        </authorList>
    </citation>
    <scope>NUCLEOTIDE SEQUENCE [LARGE SCALE GENOMIC DNA]</scope>
    <source>
        <strain evidence="2">417</strain>
        <tissue evidence="2">Liver</tissue>
    </source>
</reference>
<keyword evidence="3" id="KW-1185">Reference proteome</keyword>
<evidence type="ECO:0000313" key="2">
    <source>
        <dbReference type="EMBL" id="OBS58769.1"/>
    </source>
</evidence>
<organism evidence="2 3">
    <name type="scientific">Neotoma lepida</name>
    <name type="common">Desert woodrat</name>
    <dbReference type="NCBI Taxonomy" id="56216"/>
    <lineage>
        <taxon>Eukaryota</taxon>
        <taxon>Metazoa</taxon>
        <taxon>Chordata</taxon>
        <taxon>Craniata</taxon>
        <taxon>Vertebrata</taxon>
        <taxon>Euteleostomi</taxon>
        <taxon>Mammalia</taxon>
        <taxon>Eutheria</taxon>
        <taxon>Euarchontoglires</taxon>
        <taxon>Glires</taxon>
        <taxon>Rodentia</taxon>
        <taxon>Myomorpha</taxon>
        <taxon>Muroidea</taxon>
        <taxon>Cricetidae</taxon>
        <taxon>Neotominae</taxon>
        <taxon>Neotoma</taxon>
    </lineage>
</organism>
<dbReference type="EMBL" id="LZPO01110809">
    <property type="protein sequence ID" value="OBS58769.1"/>
    <property type="molecule type" value="Genomic_DNA"/>
</dbReference>
<protein>
    <submittedName>
        <fullName evidence="2">Uncharacterized protein</fullName>
    </submittedName>
</protein>
<sequence>MANHITNEAPSASSRSLERRLTAPSVIKEASPKEIKAHCGGHCAGALDLESNHSALSESLSWRLCQGVARMDLGLEIAKTLHGIQKVPG</sequence>
<comment type="caution">
    <text evidence="2">The sequence shown here is derived from an EMBL/GenBank/DDBJ whole genome shotgun (WGS) entry which is preliminary data.</text>
</comment>
<gene>
    <name evidence="2" type="ORF">A6R68_10097</name>
</gene>